<dbReference type="AlphaFoldDB" id="A0A6A5HFI6"/>
<dbReference type="SUPFAM" id="SSF53474">
    <property type="entry name" value="alpha/beta-Hydrolases"/>
    <property type="match status" value="1"/>
</dbReference>
<dbReference type="EMBL" id="WUAV01000002">
    <property type="protein sequence ID" value="KAF1766558.1"/>
    <property type="molecule type" value="Genomic_DNA"/>
</dbReference>
<organism evidence="2 3">
    <name type="scientific">Caenorhabditis remanei</name>
    <name type="common">Caenorhabditis vulgaris</name>
    <dbReference type="NCBI Taxonomy" id="31234"/>
    <lineage>
        <taxon>Eukaryota</taxon>
        <taxon>Metazoa</taxon>
        <taxon>Ecdysozoa</taxon>
        <taxon>Nematoda</taxon>
        <taxon>Chromadorea</taxon>
        <taxon>Rhabditida</taxon>
        <taxon>Rhabditina</taxon>
        <taxon>Rhabditomorpha</taxon>
        <taxon>Rhabditoidea</taxon>
        <taxon>Rhabditidae</taxon>
        <taxon>Peloderinae</taxon>
        <taxon>Caenorhabditis</taxon>
    </lineage>
</organism>
<dbReference type="Gene3D" id="3.40.50.1820">
    <property type="entry name" value="alpha/beta hydrolase"/>
    <property type="match status" value="1"/>
</dbReference>
<name>A0A6A5HFI6_CAERE</name>
<dbReference type="Proteomes" id="UP000483820">
    <property type="component" value="Chromosome II"/>
</dbReference>
<dbReference type="InterPro" id="IPR029058">
    <property type="entry name" value="AB_hydrolase_fold"/>
</dbReference>
<evidence type="ECO:0000313" key="2">
    <source>
        <dbReference type="EMBL" id="KAF1766558.1"/>
    </source>
</evidence>
<dbReference type="GeneID" id="9815921"/>
<reference evidence="2 3" key="1">
    <citation type="submission" date="2019-12" db="EMBL/GenBank/DDBJ databases">
        <title>Chromosome-level assembly of the Caenorhabditis remanei genome.</title>
        <authorList>
            <person name="Teterina A.A."/>
            <person name="Willis J.H."/>
            <person name="Phillips P.C."/>
        </authorList>
    </citation>
    <scope>NUCLEOTIDE SEQUENCE [LARGE SCALE GENOMIC DNA]</scope>
    <source>
        <strain evidence="2 3">PX506</strain>
        <tissue evidence="2">Whole organism</tissue>
    </source>
</reference>
<feature type="domain" description="Dienelactone hydrolase" evidence="1">
    <location>
        <begin position="48"/>
        <end position="248"/>
    </location>
</feature>
<protein>
    <recommendedName>
        <fullName evidence="1">Dienelactone hydrolase domain-containing protein</fullName>
    </recommendedName>
</protein>
<dbReference type="Pfam" id="PF01738">
    <property type="entry name" value="DLH"/>
    <property type="match status" value="1"/>
</dbReference>
<dbReference type="CTD" id="9815921"/>
<evidence type="ECO:0000259" key="1">
    <source>
        <dbReference type="Pfam" id="PF01738"/>
    </source>
</evidence>
<proteinExistence type="predicted"/>
<dbReference type="PANTHER" id="PTHR22946">
    <property type="entry name" value="DIENELACTONE HYDROLASE DOMAIN-CONTAINING PROTEIN-RELATED"/>
    <property type="match status" value="1"/>
</dbReference>
<evidence type="ECO:0000313" key="3">
    <source>
        <dbReference type="Proteomes" id="UP000483820"/>
    </source>
</evidence>
<dbReference type="RefSeq" id="XP_053589857.1">
    <property type="nucleotide sequence ID" value="XM_053725663.1"/>
</dbReference>
<accession>A0A6A5HFI6</accession>
<comment type="caution">
    <text evidence="2">The sequence shown here is derived from an EMBL/GenBank/DDBJ whole genome shotgun (WGS) entry which is preliminary data.</text>
</comment>
<dbReference type="PANTHER" id="PTHR22946:SF2">
    <property type="entry name" value="DIENELACTONE HYDROLASE DOMAIN-CONTAINING PROTEIN"/>
    <property type="match status" value="1"/>
</dbReference>
<dbReference type="InterPro" id="IPR002925">
    <property type="entry name" value="Dienelactn_hydro"/>
</dbReference>
<dbReference type="KEGG" id="crq:GCK72_006515"/>
<gene>
    <name evidence="2" type="ORF">GCK72_006515</name>
</gene>
<dbReference type="GO" id="GO:0016787">
    <property type="term" value="F:hydrolase activity"/>
    <property type="evidence" value="ECO:0007669"/>
    <property type="project" value="InterPro"/>
</dbReference>
<sequence>MSVAHSLLQYKDSNGKVYEGDLYVPRNLNSRIECGLDCLSSRVRTTGMRKLPGVVIYPAFRGITEFEKEKAKALAQEGYIALAADPFGKGIRPTDKMECLGMVRPLVSERVKGLKPVIIAAVNAIKTVQGIDVQKIGAIGFCFGGTCVLDLARYNIGLKAVVSYHGTLKAIPDIPLDKIVGTAIQAHHGDADTHIPKEQVDEFLVEMRARNADFVFANADSFGLPGVKYNEKAAKRSWSATLSLFKEVF</sequence>
<dbReference type="InterPro" id="IPR050261">
    <property type="entry name" value="FrsA_esterase"/>
</dbReference>